<proteinExistence type="predicted"/>
<dbReference type="EMBL" id="CAEZTG010000060">
    <property type="protein sequence ID" value="CAB4564489.1"/>
    <property type="molecule type" value="Genomic_DNA"/>
</dbReference>
<keyword evidence="2" id="KW-1003">Cell membrane</keyword>
<name>A0A6J6DNC1_9ZZZZ</name>
<feature type="transmembrane region" description="Helical" evidence="6">
    <location>
        <begin position="346"/>
        <end position="370"/>
    </location>
</feature>
<keyword evidence="3 6" id="KW-0812">Transmembrane</keyword>
<feature type="transmembrane region" description="Helical" evidence="6">
    <location>
        <begin position="391"/>
        <end position="410"/>
    </location>
</feature>
<evidence type="ECO:0000256" key="5">
    <source>
        <dbReference type="ARBA" id="ARBA00023136"/>
    </source>
</evidence>
<dbReference type="InterPro" id="IPR052159">
    <property type="entry name" value="Competence_DNA_uptake"/>
</dbReference>
<evidence type="ECO:0000256" key="3">
    <source>
        <dbReference type="ARBA" id="ARBA00022692"/>
    </source>
</evidence>
<evidence type="ECO:0000313" key="8">
    <source>
        <dbReference type="EMBL" id="CAB4564489.1"/>
    </source>
</evidence>
<protein>
    <submittedName>
        <fullName evidence="8">Unannotated protein</fullName>
    </submittedName>
</protein>
<dbReference type="PANTHER" id="PTHR30619:SF7">
    <property type="entry name" value="BETA-LACTAMASE DOMAIN PROTEIN"/>
    <property type="match status" value="1"/>
</dbReference>
<dbReference type="Pfam" id="PF03772">
    <property type="entry name" value="Competence"/>
    <property type="match status" value="1"/>
</dbReference>
<evidence type="ECO:0000256" key="6">
    <source>
        <dbReference type="SAM" id="Phobius"/>
    </source>
</evidence>
<keyword evidence="4 6" id="KW-1133">Transmembrane helix</keyword>
<dbReference type="InterPro" id="IPR004477">
    <property type="entry name" value="ComEC_N"/>
</dbReference>
<gene>
    <name evidence="8" type="ORF">UFOPK1603_00798</name>
</gene>
<organism evidence="8">
    <name type="scientific">freshwater metagenome</name>
    <dbReference type="NCBI Taxonomy" id="449393"/>
    <lineage>
        <taxon>unclassified sequences</taxon>
        <taxon>metagenomes</taxon>
        <taxon>ecological metagenomes</taxon>
    </lineage>
</organism>
<dbReference type="GO" id="GO:0005886">
    <property type="term" value="C:plasma membrane"/>
    <property type="evidence" value="ECO:0007669"/>
    <property type="project" value="UniProtKB-SubCell"/>
</dbReference>
<keyword evidence="5 6" id="KW-0472">Membrane</keyword>
<evidence type="ECO:0000256" key="4">
    <source>
        <dbReference type="ARBA" id="ARBA00022989"/>
    </source>
</evidence>
<feature type="transmembrane region" description="Helical" evidence="6">
    <location>
        <begin position="306"/>
        <end position="326"/>
    </location>
</feature>
<feature type="domain" description="ComEC/Rec2-related protein" evidence="7">
    <location>
        <begin position="159"/>
        <end position="409"/>
    </location>
</feature>
<feature type="transmembrane region" description="Helical" evidence="6">
    <location>
        <begin position="276"/>
        <end position="294"/>
    </location>
</feature>
<evidence type="ECO:0000256" key="2">
    <source>
        <dbReference type="ARBA" id="ARBA00022475"/>
    </source>
</evidence>
<evidence type="ECO:0000256" key="1">
    <source>
        <dbReference type="ARBA" id="ARBA00004651"/>
    </source>
</evidence>
<dbReference type="NCBIfam" id="TIGR00360">
    <property type="entry name" value="ComEC_N-term"/>
    <property type="match status" value="1"/>
</dbReference>
<accession>A0A6J6DNC1</accession>
<dbReference type="AlphaFoldDB" id="A0A6J6DNC1"/>
<comment type="subcellular location">
    <subcellularLocation>
        <location evidence="1">Cell membrane</location>
        <topology evidence="1">Multi-pass membrane protein</topology>
    </subcellularLocation>
</comment>
<evidence type="ECO:0000259" key="7">
    <source>
        <dbReference type="Pfam" id="PF03772"/>
    </source>
</evidence>
<dbReference type="PANTHER" id="PTHR30619">
    <property type="entry name" value="DNA INTERNALIZATION/COMPETENCE PROTEIN COMEC/REC2"/>
    <property type="match status" value="1"/>
</dbReference>
<reference evidence="8" key="1">
    <citation type="submission" date="2020-05" db="EMBL/GenBank/DDBJ databases">
        <authorList>
            <person name="Chiriac C."/>
            <person name="Salcher M."/>
            <person name="Ghai R."/>
            <person name="Kavagutti S V."/>
        </authorList>
    </citation>
    <scope>NUCLEOTIDE SEQUENCE</scope>
</reference>
<sequence>MALCAGVLSRRRVLVLVLGGLSVAVLSFNAREGLRPVQSREWAGVLRLVSDPKMFPGRVVADADTELGRVQFTATGRAAPVVGQASAGRLLSVRGSLRNLAHPDRVAYRHVRMALSASEASLERGTELWRVPVDLVRGAILRGAQVLPEDQRPLYTGFVIGDDRGSRDEVVQAFKDSGLSHLLVVSGQNVVFLLAVATPLASRLGRRSKVAALLSVLFLFAAVTRFEPSVLRATAMAMLAVAGTASGRPVTTRRRIAIAVALLILVDPLLVESLGFRLSVAATIGIALLASGIARRLRGPEWLKRVLSITIAAQVAVAPIIIPVVGPLPLASLPANVLAEPIAGFVMMWGSTVGVVAGLIGGWPAAVLQAPVRLGVWWIMKVAERCSDLPLPRLSLPVIIGITLSAWVLLRVHSSWRRSRRTPLRQVSAG</sequence>